<sequence length="240" mass="27156">MSFTATEEQSASPALLNEYKQWKAMGAGGVSFDWTGFMFCKSVEKTIARSDTTNIELYNSPERYASGWKEATEAQKKAAQRSFLKEPLPERDGPRVRALKFVLPQRERPEDYPQPQDVREAYLAAFDKLIENPDTRWATSKLEKRGIALFMEESMPLSPLVALSQREICHIHGTDLSAHVTLSFPDATEVIVKGWGERHRLSGTDRLHLGYTMVFVPNNVRETEVLARILQAGVDYMKSG</sequence>
<evidence type="ECO:0000313" key="2">
    <source>
        <dbReference type="EMBL" id="KXT02517.1"/>
    </source>
</evidence>
<dbReference type="EMBL" id="LFZN01000041">
    <property type="protein sequence ID" value="KXT02517.1"/>
    <property type="molecule type" value="Genomic_DNA"/>
</dbReference>
<accession>A0A139HJG0</accession>
<dbReference type="Proteomes" id="UP000070133">
    <property type="component" value="Unassembled WGS sequence"/>
</dbReference>
<dbReference type="InterPro" id="IPR040841">
    <property type="entry name" value="Luciferase_dom"/>
</dbReference>
<dbReference type="InterPro" id="IPR048273">
    <property type="entry name" value="Luciferase"/>
</dbReference>
<dbReference type="OrthoDB" id="5358398at2759"/>
<reference evidence="2 3" key="1">
    <citation type="submission" date="2015-07" db="EMBL/GenBank/DDBJ databases">
        <title>Comparative genomics of the Sigatoka disease complex on banana suggests a link between parallel evolutionary changes in Pseudocercospora fijiensis and Pseudocercospora eumusae and increased virulence on the banana host.</title>
        <authorList>
            <person name="Chang T.-C."/>
            <person name="Salvucci A."/>
            <person name="Crous P.W."/>
            <person name="Stergiopoulos I."/>
        </authorList>
    </citation>
    <scope>NUCLEOTIDE SEQUENCE [LARGE SCALE GENOMIC DNA]</scope>
    <source>
        <strain evidence="2 3">CBS 114824</strain>
    </source>
</reference>
<proteinExistence type="predicted"/>
<protein>
    <recommendedName>
        <fullName evidence="1">Luciferase domain-containing protein</fullName>
    </recommendedName>
</protein>
<dbReference type="PANTHER" id="PTHR38695:SF1">
    <property type="entry name" value="AMINO ACID PERMEASE_ SLC12A DOMAIN-CONTAINING PROTEIN"/>
    <property type="match status" value="1"/>
</dbReference>
<name>A0A139HJG0_9PEZI</name>
<dbReference type="STRING" id="321146.A0A139HJG0"/>
<evidence type="ECO:0000313" key="3">
    <source>
        <dbReference type="Proteomes" id="UP000070133"/>
    </source>
</evidence>
<organism evidence="2 3">
    <name type="scientific">Pseudocercospora eumusae</name>
    <dbReference type="NCBI Taxonomy" id="321146"/>
    <lineage>
        <taxon>Eukaryota</taxon>
        <taxon>Fungi</taxon>
        <taxon>Dikarya</taxon>
        <taxon>Ascomycota</taxon>
        <taxon>Pezizomycotina</taxon>
        <taxon>Dothideomycetes</taxon>
        <taxon>Dothideomycetidae</taxon>
        <taxon>Mycosphaerellales</taxon>
        <taxon>Mycosphaerellaceae</taxon>
        <taxon>Pseudocercospora</taxon>
    </lineage>
</organism>
<keyword evidence="3" id="KW-1185">Reference proteome</keyword>
<dbReference type="PANTHER" id="PTHR38695">
    <property type="entry name" value="AMINO ACID PERMEASE_ SLC12A DOMAIN-CONTAINING PROTEIN"/>
    <property type="match status" value="1"/>
</dbReference>
<comment type="caution">
    <text evidence="2">The sequence shown here is derived from an EMBL/GenBank/DDBJ whole genome shotgun (WGS) entry which is preliminary data.</text>
</comment>
<dbReference type="Pfam" id="PF17648">
    <property type="entry name" value="Luciferase"/>
    <property type="match status" value="1"/>
</dbReference>
<gene>
    <name evidence="2" type="ORF">AC578_4170</name>
</gene>
<dbReference type="AlphaFoldDB" id="A0A139HJG0"/>
<feature type="domain" description="Luciferase" evidence="1">
    <location>
        <begin position="166"/>
        <end position="232"/>
    </location>
</feature>
<evidence type="ECO:0000259" key="1">
    <source>
        <dbReference type="Pfam" id="PF17648"/>
    </source>
</evidence>